<proteinExistence type="predicted"/>
<reference evidence="1" key="1">
    <citation type="submission" date="2018-11" db="EMBL/GenBank/DDBJ databases">
        <authorList>
            <consortium name="Pathogen Informatics"/>
        </authorList>
    </citation>
    <scope>NUCLEOTIDE SEQUENCE</scope>
</reference>
<keyword evidence="2" id="KW-1185">Reference proteome</keyword>
<gene>
    <name evidence="1" type="ORF">PXEA_LOCUS30018</name>
</gene>
<organism evidence="1 2">
    <name type="scientific">Protopolystoma xenopodis</name>
    <dbReference type="NCBI Taxonomy" id="117903"/>
    <lineage>
        <taxon>Eukaryota</taxon>
        <taxon>Metazoa</taxon>
        <taxon>Spiralia</taxon>
        <taxon>Lophotrochozoa</taxon>
        <taxon>Platyhelminthes</taxon>
        <taxon>Monogenea</taxon>
        <taxon>Polyopisthocotylea</taxon>
        <taxon>Polystomatidea</taxon>
        <taxon>Polystomatidae</taxon>
        <taxon>Protopolystoma</taxon>
    </lineage>
</organism>
<sequence>MPDCSPRCLFVSRLSTRTAHLRLKHIFHRITCIPGWRGHRSVATTSVSSGTHQVNNAGLSWTAALGQSPRWDTRAEQTRQRSTCRPKRDHFTRKPTSIVLPAYPQLATLSHARVLSLSLSLSLARLLALFLSRALSRAL</sequence>
<protein>
    <submittedName>
        <fullName evidence="1">Uncharacterized protein</fullName>
    </submittedName>
</protein>
<evidence type="ECO:0000313" key="2">
    <source>
        <dbReference type="Proteomes" id="UP000784294"/>
    </source>
</evidence>
<accession>A0A3S5B501</accession>
<name>A0A3S5B501_9PLAT</name>
<dbReference type="Proteomes" id="UP000784294">
    <property type="component" value="Unassembled WGS sequence"/>
</dbReference>
<comment type="caution">
    <text evidence="1">The sequence shown here is derived from an EMBL/GenBank/DDBJ whole genome shotgun (WGS) entry which is preliminary data.</text>
</comment>
<dbReference type="EMBL" id="CAAALY010252634">
    <property type="protein sequence ID" value="VEL36578.1"/>
    <property type="molecule type" value="Genomic_DNA"/>
</dbReference>
<dbReference type="AlphaFoldDB" id="A0A3S5B501"/>
<evidence type="ECO:0000313" key="1">
    <source>
        <dbReference type="EMBL" id="VEL36578.1"/>
    </source>
</evidence>